<dbReference type="SUPFAM" id="SSF52499">
    <property type="entry name" value="Isochorismatase-like hydrolases"/>
    <property type="match status" value="1"/>
</dbReference>
<dbReference type="GO" id="GO:0016787">
    <property type="term" value="F:hydrolase activity"/>
    <property type="evidence" value="ECO:0007669"/>
    <property type="project" value="UniProtKB-KW"/>
</dbReference>
<comment type="caution">
    <text evidence="4">The sequence shown here is derived from an EMBL/GenBank/DDBJ whole genome shotgun (WGS) entry which is preliminary data.</text>
</comment>
<feature type="domain" description="Isochorismatase-like" evidence="3">
    <location>
        <begin position="5"/>
        <end position="175"/>
    </location>
</feature>
<dbReference type="PANTHER" id="PTHR43540:SF6">
    <property type="entry name" value="ISOCHORISMATASE-LIKE DOMAIN-CONTAINING PROTEIN"/>
    <property type="match status" value="1"/>
</dbReference>
<evidence type="ECO:0000259" key="3">
    <source>
        <dbReference type="Pfam" id="PF00857"/>
    </source>
</evidence>
<name>A0A1J9SQD5_9BACI</name>
<comment type="similarity">
    <text evidence="1">Belongs to the isochorismatase family.</text>
</comment>
<dbReference type="EMBL" id="MAOE01000140">
    <property type="protein sequence ID" value="OJD55417.1"/>
    <property type="molecule type" value="Genomic_DNA"/>
</dbReference>
<dbReference type="Proteomes" id="UP000181873">
    <property type="component" value="Unassembled WGS sequence"/>
</dbReference>
<dbReference type="CDD" id="cd00431">
    <property type="entry name" value="cysteine_hydrolases"/>
    <property type="match status" value="1"/>
</dbReference>
<keyword evidence="2" id="KW-0378">Hydrolase</keyword>
<evidence type="ECO:0000313" key="4">
    <source>
        <dbReference type="EMBL" id="OJD55417.1"/>
    </source>
</evidence>
<dbReference type="InterPro" id="IPR036380">
    <property type="entry name" value="Isochorismatase-like_sf"/>
</dbReference>
<protein>
    <submittedName>
        <fullName evidence="4">Isochorismatase</fullName>
    </submittedName>
</protein>
<dbReference type="InterPro" id="IPR000868">
    <property type="entry name" value="Isochorismatase-like_dom"/>
</dbReference>
<accession>A0A1J9SQD5</accession>
<proteinExistence type="inferred from homology"/>
<dbReference type="InterPro" id="IPR050272">
    <property type="entry name" value="Isochorismatase-like_hydrls"/>
</dbReference>
<evidence type="ECO:0000256" key="1">
    <source>
        <dbReference type="ARBA" id="ARBA00006336"/>
    </source>
</evidence>
<evidence type="ECO:0000313" key="5">
    <source>
        <dbReference type="Proteomes" id="UP000181873"/>
    </source>
</evidence>
<dbReference type="PANTHER" id="PTHR43540">
    <property type="entry name" value="PEROXYUREIDOACRYLATE/UREIDOACRYLATE AMIDOHYDROLASE-RELATED"/>
    <property type="match status" value="1"/>
</dbReference>
<dbReference type="Gene3D" id="3.40.50.850">
    <property type="entry name" value="Isochorismatase-like"/>
    <property type="match status" value="1"/>
</dbReference>
<dbReference type="Pfam" id="PF00857">
    <property type="entry name" value="Isochorismatase"/>
    <property type="match status" value="1"/>
</dbReference>
<evidence type="ECO:0000256" key="2">
    <source>
        <dbReference type="ARBA" id="ARBA00022801"/>
    </source>
</evidence>
<sequence length="194" mass="21778">MMKYAVLTNDLQYDLVNKNEDRIAAVEEFTPKMVSFLDTMRENDVSIVHLQLINLEDDPKAERYGDFLPVTKGSKGAEILPEFLHEKDIIIEKNKDSGFFETNLDETLKNLGVDTIIITGMQTQICVQTTAADGFFRGYNVIVPEDAVVSAKAEDKERALKWLGSYCAKIMSIEEICNSISKNEDISFDGVAIP</sequence>
<organism evidence="4 5">
    <name type="scientific">Bacillus albus</name>
    <dbReference type="NCBI Taxonomy" id="2026189"/>
    <lineage>
        <taxon>Bacteria</taxon>
        <taxon>Bacillati</taxon>
        <taxon>Bacillota</taxon>
        <taxon>Bacilli</taxon>
        <taxon>Bacillales</taxon>
        <taxon>Bacillaceae</taxon>
        <taxon>Bacillus</taxon>
        <taxon>Bacillus cereus group</taxon>
    </lineage>
</organism>
<dbReference type="AlphaFoldDB" id="A0A1J9SQD5"/>
<reference evidence="4 5" key="1">
    <citation type="submission" date="2016-06" db="EMBL/GenBank/DDBJ databases">
        <title>First insights into the genetic diversity and population structure of in the Bacillus cereus group bacteria from diverse marine environments.</title>
        <authorList>
            <person name="Liu Y."/>
            <person name="Lai Q."/>
            <person name="Shao Z."/>
        </authorList>
    </citation>
    <scope>NUCLEOTIDE SEQUENCE [LARGE SCALE GENOMIC DNA]</scope>
    <source>
        <strain evidence="4 5">N35-10-2</strain>
    </source>
</reference>
<gene>
    <name evidence="4" type="ORF">BAU25_22490</name>
</gene>